<gene>
    <name evidence="1" type="ordered locus">amb1262</name>
</gene>
<dbReference type="AlphaFoldDB" id="Q2W7V9"/>
<dbReference type="RefSeq" id="WP_011383674.1">
    <property type="nucleotide sequence ID" value="NC_007626.1"/>
</dbReference>
<dbReference type="STRING" id="342108.amb1262"/>
<reference evidence="1 2" key="1">
    <citation type="journal article" date="2005" name="DNA Res.">
        <title>Complete genome sequence of the facultative anaerobic magnetotactic bacterium Magnetospirillum sp. strain AMB-1.</title>
        <authorList>
            <person name="Matsunaga T."/>
            <person name="Okamura Y."/>
            <person name="Fukuda Y."/>
            <person name="Wahyudi A.T."/>
            <person name="Murase Y."/>
            <person name="Takeyama H."/>
        </authorList>
    </citation>
    <scope>NUCLEOTIDE SEQUENCE [LARGE SCALE GENOMIC DNA]</scope>
    <source>
        <strain evidence="2">ATCC 700264 / AMB-1</strain>
    </source>
</reference>
<dbReference type="Proteomes" id="UP000007058">
    <property type="component" value="Chromosome"/>
</dbReference>
<dbReference type="EMBL" id="AP007255">
    <property type="protein sequence ID" value="BAE50066.1"/>
    <property type="molecule type" value="Genomic_DNA"/>
</dbReference>
<name>Q2W7V9_PARM1</name>
<keyword evidence="2" id="KW-1185">Reference proteome</keyword>
<organism evidence="1 2">
    <name type="scientific">Paramagnetospirillum magneticum (strain ATCC 700264 / AMB-1)</name>
    <name type="common">Magnetospirillum magneticum</name>
    <dbReference type="NCBI Taxonomy" id="342108"/>
    <lineage>
        <taxon>Bacteria</taxon>
        <taxon>Pseudomonadati</taxon>
        <taxon>Pseudomonadota</taxon>
        <taxon>Alphaproteobacteria</taxon>
        <taxon>Rhodospirillales</taxon>
        <taxon>Magnetospirillaceae</taxon>
        <taxon>Paramagnetospirillum</taxon>
    </lineage>
</organism>
<accession>Q2W7V9</accession>
<dbReference type="KEGG" id="mag:amb1262"/>
<evidence type="ECO:0000313" key="1">
    <source>
        <dbReference type="EMBL" id="BAE50066.1"/>
    </source>
</evidence>
<protein>
    <submittedName>
        <fullName evidence="1">Uncharacterized protein</fullName>
    </submittedName>
</protein>
<evidence type="ECO:0000313" key="2">
    <source>
        <dbReference type="Proteomes" id="UP000007058"/>
    </source>
</evidence>
<proteinExistence type="predicted"/>
<sequence length="348" mass="36528">MISVTARRLPLLMAGALSLAAGIIAGEGRLGWPVGGADLALVHGPLMICGFFGTVIGLERAVALGKAWGYGSPLFTALGGVALIAGHPWAGAVLLLAGSLVFVAMSLAVILRQREIFTTVLGLGGLAWAAGNLLWSLGGDAAGSVPLWAAFLVLTIAGERLELSRFLPPWRWRTPTLLPPLLVLLAGMGLGSWPVFGAGLALLTLWSVVNDVVRRTIRQAGLTRYVAVCLLSGYAWALAAGLLMLRLSPGETGIVYDAALHALFVGFVFAMVFGHAPVILPAVLRVAVPYKPVFYLPLAALHASLGLRMAGDLADIHAVRQWGGMLNAVAIALFIVTMLVTVLRARKR</sequence>
<dbReference type="HOGENOM" id="CLU_047686_0_0_5"/>